<evidence type="ECO:0000256" key="8">
    <source>
        <dbReference type="ARBA" id="ARBA00023284"/>
    </source>
</evidence>
<name>A0AAD4EWN2_9PEZI</name>
<keyword evidence="13" id="KW-1185">Reference proteome</keyword>
<keyword evidence="6" id="KW-1015">Disulfide bond</keyword>
<evidence type="ECO:0000256" key="2">
    <source>
        <dbReference type="ARBA" id="ARBA00006347"/>
    </source>
</evidence>
<keyword evidence="8" id="KW-0676">Redox-active center</keyword>
<dbReference type="PANTHER" id="PTHR45672">
    <property type="entry name" value="PROTEIN DISULFIDE-ISOMERASE C17H9.14C-RELATED"/>
    <property type="match status" value="1"/>
</dbReference>
<evidence type="ECO:0000259" key="11">
    <source>
        <dbReference type="PROSITE" id="PS51352"/>
    </source>
</evidence>
<dbReference type="InterPro" id="IPR051063">
    <property type="entry name" value="PDI"/>
</dbReference>
<gene>
    <name evidence="12" type="primary">ERP38</name>
    <name evidence="12" type="ORF">NEMBOFW57_005211</name>
</gene>
<dbReference type="FunFam" id="3.40.30.10:FF:000032">
    <property type="entry name" value="Protein disulfide-isomerase A6 homolog"/>
    <property type="match status" value="2"/>
</dbReference>
<evidence type="ECO:0000256" key="1">
    <source>
        <dbReference type="ARBA" id="ARBA00001182"/>
    </source>
</evidence>
<evidence type="ECO:0000256" key="5">
    <source>
        <dbReference type="ARBA" id="ARBA00022737"/>
    </source>
</evidence>
<evidence type="ECO:0000256" key="3">
    <source>
        <dbReference type="ARBA" id="ARBA00012723"/>
    </source>
</evidence>
<dbReference type="GO" id="GO:0005783">
    <property type="term" value="C:endoplasmic reticulum"/>
    <property type="evidence" value="ECO:0007669"/>
    <property type="project" value="InterPro"/>
</dbReference>
<dbReference type="SUPFAM" id="SSF52833">
    <property type="entry name" value="Thioredoxin-like"/>
    <property type="match status" value="2"/>
</dbReference>
<dbReference type="EC" id="5.3.4.1" evidence="3"/>
<evidence type="ECO:0000256" key="9">
    <source>
        <dbReference type="RuleBase" id="RU004208"/>
    </source>
</evidence>
<dbReference type="InterPro" id="IPR013766">
    <property type="entry name" value="Thioredoxin_domain"/>
</dbReference>
<comment type="caution">
    <text evidence="12">The sequence shown here is derived from an EMBL/GenBank/DDBJ whole genome shotgun (WGS) entry which is preliminary data.</text>
</comment>
<dbReference type="InterPro" id="IPR036356">
    <property type="entry name" value="ERp29_C_sf"/>
</dbReference>
<dbReference type="NCBIfam" id="TIGR01126">
    <property type="entry name" value="pdi_dom"/>
    <property type="match status" value="2"/>
</dbReference>
<evidence type="ECO:0000256" key="7">
    <source>
        <dbReference type="ARBA" id="ARBA00023235"/>
    </source>
</evidence>
<dbReference type="GO" id="GO:0003756">
    <property type="term" value="F:protein disulfide isomerase activity"/>
    <property type="evidence" value="ECO:0007669"/>
    <property type="project" value="UniProtKB-EC"/>
</dbReference>
<dbReference type="CDD" id="cd02998">
    <property type="entry name" value="PDI_a_ERp38"/>
    <property type="match status" value="2"/>
</dbReference>
<dbReference type="PROSITE" id="PS51352">
    <property type="entry name" value="THIOREDOXIN_2"/>
    <property type="match status" value="2"/>
</dbReference>
<proteinExistence type="inferred from homology"/>
<protein>
    <recommendedName>
        <fullName evidence="3">protein disulfide-isomerase</fullName>
        <ecNumber evidence="3">5.3.4.1</ecNumber>
    </recommendedName>
</protein>
<feature type="domain" description="Thioredoxin" evidence="11">
    <location>
        <begin position="8"/>
        <end position="130"/>
    </location>
</feature>
<sequence>MVLLKSFVLAGLAAAVAAKSAVLDLIPDNFDKVVLKSGKPTLVEFFAPWCGHCKTLAPVYEELALAFEHAKDKVQIAKVDADAQRELGKRFGVQGFPTLKFFDGKSDKPTEYNGGRDLESLSKFLTEKTGARSRKAVAKPSSVVMLTDSTFKKHIGGDKNVLVAFTAPWCGHCKTLAPTWETIAENFAGESNVLVAKVDADAETGKATAAEYGVSGYPTIKFFPAGSTTPEDYNGGRSEEALVAFLNEKAGTHRAVGGGVDATAGTVEALDTIVAKIVGGTALAEAAAEAKKVAAGLSDKAQLKYAEYYLRVFDKLSKSDGYVAKELARLEGIIKEGGLAPSKLDELTSKTNVLRKFVQKVTGSEEKEEL</sequence>
<dbReference type="EMBL" id="JAHCVI010000002">
    <property type="protein sequence ID" value="KAG7288852.1"/>
    <property type="molecule type" value="Genomic_DNA"/>
</dbReference>
<feature type="chain" id="PRO_5041975531" description="protein disulfide-isomerase" evidence="10">
    <location>
        <begin position="19"/>
        <end position="370"/>
    </location>
</feature>
<accession>A0AAD4EWN2</accession>
<evidence type="ECO:0000256" key="6">
    <source>
        <dbReference type="ARBA" id="ARBA00023157"/>
    </source>
</evidence>
<keyword evidence="4 10" id="KW-0732">Signal</keyword>
<dbReference type="SUPFAM" id="SSF47933">
    <property type="entry name" value="ERP29 C domain-like"/>
    <property type="match status" value="1"/>
</dbReference>
<evidence type="ECO:0000313" key="12">
    <source>
        <dbReference type="EMBL" id="KAG7288852.1"/>
    </source>
</evidence>
<dbReference type="PROSITE" id="PS00194">
    <property type="entry name" value="THIOREDOXIN_1"/>
    <property type="match status" value="2"/>
</dbReference>
<evidence type="ECO:0000313" key="13">
    <source>
        <dbReference type="Proteomes" id="UP001197093"/>
    </source>
</evidence>
<dbReference type="AlphaFoldDB" id="A0AAD4EWN2"/>
<keyword evidence="5" id="KW-0677">Repeat</keyword>
<dbReference type="InterPro" id="IPR005788">
    <property type="entry name" value="PDI_thioredoxin-like_dom"/>
</dbReference>
<dbReference type="InterPro" id="IPR017937">
    <property type="entry name" value="Thioredoxin_CS"/>
</dbReference>
<dbReference type="Gene3D" id="1.20.1150.12">
    <property type="entry name" value="Endoplasmic reticulum resident protein 29, C-terminal domain"/>
    <property type="match status" value="1"/>
</dbReference>
<dbReference type="PANTHER" id="PTHR45672:SF11">
    <property type="entry name" value="PROTEIN DISULFIDE-ISOMERASE C17H9.14C"/>
    <property type="match status" value="1"/>
</dbReference>
<dbReference type="CDD" id="cd00238">
    <property type="entry name" value="ERp29c"/>
    <property type="match status" value="1"/>
</dbReference>
<dbReference type="InterPro" id="IPR011679">
    <property type="entry name" value="ERp29_C"/>
</dbReference>
<dbReference type="Proteomes" id="UP001197093">
    <property type="component" value="Unassembled WGS sequence"/>
</dbReference>
<feature type="domain" description="Thioredoxin" evidence="11">
    <location>
        <begin position="135"/>
        <end position="251"/>
    </location>
</feature>
<dbReference type="Gene3D" id="3.40.30.10">
    <property type="entry name" value="Glutaredoxin"/>
    <property type="match status" value="2"/>
</dbReference>
<feature type="signal peptide" evidence="10">
    <location>
        <begin position="1"/>
        <end position="18"/>
    </location>
</feature>
<dbReference type="InterPro" id="IPR036249">
    <property type="entry name" value="Thioredoxin-like_sf"/>
</dbReference>
<organism evidence="12 13">
    <name type="scientific">Staphylotrichum longicolle</name>
    <dbReference type="NCBI Taxonomy" id="669026"/>
    <lineage>
        <taxon>Eukaryota</taxon>
        <taxon>Fungi</taxon>
        <taxon>Dikarya</taxon>
        <taxon>Ascomycota</taxon>
        <taxon>Pezizomycotina</taxon>
        <taxon>Sordariomycetes</taxon>
        <taxon>Sordariomycetidae</taxon>
        <taxon>Sordariales</taxon>
        <taxon>Chaetomiaceae</taxon>
        <taxon>Staphylotrichum</taxon>
    </lineage>
</organism>
<evidence type="ECO:0000256" key="10">
    <source>
        <dbReference type="SAM" id="SignalP"/>
    </source>
</evidence>
<comment type="similarity">
    <text evidence="2 9">Belongs to the protein disulfide isomerase family.</text>
</comment>
<comment type="catalytic activity">
    <reaction evidence="1">
        <text>Catalyzes the rearrangement of -S-S- bonds in proteins.</text>
        <dbReference type="EC" id="5.3.4.1"/>
    </reaction>
</comment>
<keyword evidence="7" id="KW-0413">Isomerase</keyword>
<dbReference type="GO" id="GO:0006457">
    <property type="term" value="P:protein folding"/>
    <property type="evidence" value="ECO:0007669"/>
    <property type="project" value="TreeGrafter"/>
</dbReference>
<dbReference type="Pfam" id="PF07749">
    <property type="entry name" value="ERp29"/>
    <property type="match status" value="1"/>
</dbReference>
<dbReference type="PRINTS" id="PR00421">
    <property type="entry name" value="THIOREDOXIN"/>
</dbReference>
<reference evidence="12" key="1">
    <citation type="submission" date="2023-02" db="EMBL/GenBank/DDBJ databases">
        <authorList>
            <person name="Palmer J.M."/>
        </authorList>
    </citation>
    <scope>NUCLEOTIDE SEQUENCE</scope>
    <source>
        <strain evidence="12">FW57</strain>
    </source>
</reference>
<dbReference type="Pfam" id="PF00085">
    <property type="entry name" value="Thioredoxin"/>
    <property type="match status" value="2"/>
</dbReference>
<evidence type="ECO:0000256" key="4">
    <source>
        <dbReference type="ARBA" id="ARBA00022729"/>
    </source>
</evidence>